<evidence type="ECO:0000259" key="11">
    <source>
        <dbReference type="PROSITE" id="PS50048"/>
    </source>
</evidence>
<dbReference type="CDD" id="cd04513">
    <property type="entry name" value="Glycosylasparaginase"/>
    <property type="match status" value="1"/>
</dbReference>
<feature type="signal peptide" evidence="10">
    <location>
        <begin position="1"/>
        <end position="19"/>
    </location>
</feature>
<evidence type="ECO:0000313" key="12">
    <source>
        <dbReference type="EMBL" id="RSM08200.1"/>
    </source>
</evidence>
<feature type="active site" description="Nucleophile" evidence="6">
    <location>
        <position position="200"/>
    </location>
</feature>
<dbReference type="STRING" id="1325735.A0A428U1L2"/>
<dbReference type="InterPro" id="IPR029055">
    <property type="entry name" value="Ntn_hydrolases_N"/>
</dbReference>
<dbReference type="SUPFAM" id="SSF56235">
    <property type="entry name" value="N-terminal nucleophile aminohydrolases (Ntn hydrolases)"/>
    <property type="match status" value="1"/>
</dbReference>
<evidence type="ECO:0000256" key="3">
    <source>
        <dbReference type="ARBA" id="ARBA00022801"/>
    </source>
</evidence>
<feature type="binding site" evidence="7">
    <location>
        <begin position="251"/>
        <end position="254"/>
    </location>
    <ligand>
        <name>substrate</name>
    </ligand>
</feature>
<dbReference type="Gene3D" id="3.60.20.30">
    <property type="entry name" value="(Glycosyl)asparaginase"/>
    <property type="match status" value="1"/>
</dbReference>
<evidence type="ECO:0000256" key="7">
    <source>
        <dbReference type="PIRSR" id="PIRSR600246-2"/>
    </source>
</evidence>
<dbReference type="EMBL" id="NKCK01000036">
    <property type="protein sequence ID" value="RSM08200.1"/>
    <property type="molecule type" value="Genomic_DNA"/>
</dbReference>
<keyword evidence="4" id="KW-0068">Autocatalytic cleavage</keyword>
<gene>
    <name evidence="12" type="ORF">CEP52_004863</name>
</gene>
<name>A0A428U1L2_9HYPO</name>
<dbReference type="FunFam" id="3.60.20.30:FF:000003">
    <property type="entry name" value="N(4)-(Beta-N-acetylglucosaminyl)-L-asparaginase isoform X1"/>
    <property type="match status" value="1"/>
</dbReference>
<dbReference type="CDD" id="cd00067">
    <property type="entry name" value="GAL4"/>
    <property type="match status" value="1"/>
</dbReference>
<dbReference type="Proteomes" id="UP000287144">
    <property type="component" value="Unassembled WGS sequence"/>
</dbReference>
<dbReference type="Pfam" id="PF00172">
    <property type="entry name" value="Zn_clus"/>
    <property type="match status" value="1"/>
</dbReference>
<keyword evidence="10" id="KW-0732">Signal</keyword>
<keyword evidence="2" id="KW-0645">Protease</keyword>
<feature type="binding site" evidence="7">
    <location>
        <begin position="228"/>
        <end position="231"/>
    </location>
    <ligand>
        <name>substrate</name>
    </ligand>
</feature>
<sequence>MVAQSISIALIILITSAFAASPGLPFVINTWGGDFTTATDAAFLALKRDSVSSLDAVEIGCLTCERNQCDGSVGYGGSPDENCETTLDAMIMDGTTMNSGAVAALRRVRDAISVARHVLEHTTHSMLAGDHATEFALQNGFKAENLTTAGSAEKCRAWKEDNCQPNYRVNVSPDPSVSCGPYEPQLGDPSPHSKQASHDTLSLIAIHLDGSMAAGTTTNGASHKIPGRVGDGPIVGSGSYVDGDVGGCGATGDGDVMMRFLPCYQAVENLRRGMSPKEAAEDVVLRMLRKYPDISSGIVVVDKHGEHGAAGSGWTFTYSYRGGNMDKTEVVTVPPVKVSRNCRLRHVKCDNTRPCNRCARNGVECLSEWIRFKHQPPKIRLSTAANATSNEYKFSDDQTWCSLDGELEFVDEGKNLQSIYQTEDAADERGESSQDDLEQITPSREEGHDSTPDQQLNSLTLDAGSYLSGYHDSTSETSWPTDLSNRLLERPPPQQNGSPASGSGVHSLGDALPLPPIDGFSPLPTQETREHLPPAHHHTFTETPVYHDISVWPLKDPTEAKLMRYFIEKIARRFDLCDPERHFALVVPWRAAFCPPLLDAALALSARCLSRTTDFDSYISNRYYQRCLNSLISTLGIADALKNQDLFAAVVLLRTLEEIDGPLSGADSQSHLLGGHLFASASASEHSSILWSPGVLREPDRLTSLRRAALLVAFRQEVYMAFACQRPVLPAFYLPDLDRCLDNPTDDGTWTNRILLHLVDTLKFCFGDDPMSPDQAMEKHNELVKYAEEWYTKKPPSFNALFLDENTERQLAPDIWILSDAAATGLLNYHLLRILLLSFDPHTPRVGPSRARFLKQQDRDIKGEVKTCIGLAEGNPECAPHFVLASLGIALAGDRFEERWEKDELMRFLKRAESLHGWSTLAAQRHLAES</sequence>
<evidence type="ECO:0000256" key="4">
    <source>
        <dbReference type="ARBA" id="ARBA00022813"/>
    </source>
</evidence>
<proteinExistence type="inferred from homology"/>
<dbReference type="GO" id="GO:0008270">
    <property type="term" value="F:zinc ion binding"/>
    <property type="evidence" value="ECO:0007669"/>
    <property type="project" value="InterPro"/>
</dbReference>
<dbReference type="PANTHER" id="PTHR10188">
    <property type="entry name" value="L-ASPARAGINASE"/>
    <property type="match status" value="1"/>
</dbReference>
<feature type="region of interest" description="Disordered" evidence="9">
    <location>
        <begin position="423"/>
        <end position="531"/>
    </location>
</feature>
<dbReference type="GO" id="GO:0003948">
    <property type="term" value="F:N4-(beta-N-acetylglucosaminyl)-L-asparaginase activity"/>
    <property type="evidence" value="ECO:0007669"/>
    <property type="project" value="UniProtKB-ARBA"/>
</dbReference>
<dbReference type="PANTHER" id="PTHR10188:SF6">
    <property type="entry name" value="N(4)-(BETA-N-ACETYLGLUCOSAMINYL)-L-ASPARAGINASE"/>
    <property type="match status" value="1"/>
</dbReference>
<organism evidence="12 13">
    <name type="scientific">Fusarium oligoseptatum</name>
    <dbReference type="NCBI Taxonomy" id="2604345"/>
    <lineage>
        <taxon>Eukaryota</taxon>
        <taxon>Fungi</taxon>
        <taxon>Dikarya</taxon>
        <taxon>Ascomycota</taxon>
        <taxon>Pezizomycotina</taxon>
        <taxon>Sordariomycetes</taxon>
        <taxon>Hypocreomycetidae</taxon>
        <taxon>Hypocreales</taxon>
        <taxon>Nectriaceae</taxon>
        <taxon>Fusarium</taxon>
        <taxon>Fusarium solani species complex</taxon>
    </lineage>
</organism>
<evidence type="ECO:0000256" key="5">
    <source>
        <dbReference type="ARBA" id="ARBA00023242"/>
    </source>
</evidence>
<dbReference type="SMART" id="SM00066">
    <property type="entry name" value="GAL4"/>
    <property type="match status" value="1"/>
</dbReference>
<feature type="compositionally biased region" description="Polar residues" evidence="9">
    <location>
        <begin position="471"/>
        <end position="484"/>
    </location>
</feature>
<dbReference type="Gene3D" id="4.10.240.10">
    <property type="entry name" value="Zn(2)-C6 fungal-type DNA-binding domain"/>
    <property type="match status" value="1"/>
</dbReference>
<dbReference type="AlphaFoldDB" id="A0A428U1L2"/>
<evidence type="ECO:0000256" key="10">
    <source>
        <dbReference type="SAM" id="SignalP"/>
    </source>
</evidence>
<dbReference type="InterPro" id="IPR036864">
    <property type="entry name" value="Zn2-C6_fun-type_DNA-bd_sf"/>
</dbReference>
<dbReference type="PROSITE" id="PS50048">
    <property type="entry name" value="ZN2_CY6_FUNGAL_2"/>
    <property type="match status" value="1"/>
</dbReference>
<dbReference type="GO" id="GO:0006508">
    <property type="term" value="P:proteolysis"/>
    <property type="evidence" value="ECO:0007669"/>
    <property type="project" value="UniProtKB-KW"/>
</dbReference>
<dbReference type="GO" id="GO:0008233">
    <property type="term" value="F:peptidase activity"/>
    <property type="evidence" value="ECO:0007669"/>
    <property type="project" value="UniProtKB-KW"/>
</dbReference>
<evidence type="ECO:0000256" key="2">
    <source>
        <dbReference type="ARBA" id="ARBA00022670"/>
    </source>
</evidence>
<evidence type="ECO:0000256" key="1">
    <source>
        <dbReference type="ARBA" id="ARBA00010872"/>
    </source>
</evidence>
<protein>
    <recommendedName>
        <fullName evidence="11">Zn(2)-C6 fungal-type domain-containing protein</fullName>
    </recommendedName>
</protein>
<evidence type="ECO:0000313" key="13">
    <source>
        <dbReference type="Proteomes" id="UP000287144"/>
    </source>
</evidence>
<dbReference type="GO" id="GO:0005737">
    <property type="term" value="C:cytoplasm"/>
    <property type="evidence" value="ECO:0007669"/>
    <property type="project" value="TreeGrafter"/>
</dbReference>
<evidence type="ECO:0000256" key="6">
    <source>
        <dbReference type="PIRSR" id="PIRSR600246-1"/>
    </source>
</evidence>
<feature type="region of interest" description="Disordered" evidence="9">
    <location>
        <begin position="175"/>
        <end position="197"/>
    </location>
</feature>
<comment type="similarity">
    <text evidence="1">Belongs to the Ntn-hydrolase family.</text>
</comment>
<dbReference type="Pfam" id="PF01112">
    <property type="entry name" value="Asparaginase_2"/>
    <property type="match status" value="1"/>
</dbReference>
<feature type="domain" description="Zn(2)-C6 fungal-type" evidence="11">
    <location>
        <begin position="341"/>
        <end position="365"/>
    </location>
</feature>
<keyword evidence="13" id="KW-1185">Reference proteome</keyword>
<reference evidence="12 13" key="1">
    <citation type="submission" date="2017-06" db="EMBL/GenBank/DDBJ databases">
        <title>Comparative genomic analysis of Ambrosia Fusariam Clade fungi.</title>
        <authorList>
            <person name="Stajich J.E."/>
            <person name="Carrillo J."/>
            <person name="Kijimoto T."/>
            <person name="Eskalen A."/>
            <person name="O'Donnell K."/>
            <person name="Kasson M."/>
        </authorList>
    </citation>
    <scope>NUCLEOTIDE SEQUENCE [LARGE SCALE GENOMIC DNA]</scope>
    <source>
        <strain evidence="12 13">NRRL62579</strain>
    </source>
</reference>
<feature type="site" description="Cleavage; by autolysis" evidence="8">
    <location>
        <begin position="199"/>
        <end position="200"/>
    </location>
</feature>
<comment type="caution">
    <text evidence="12">The sequence shown here is derived from an EMBL/GenBank/DDBJ whole genome shotgun (WGS) entry which is preliminary data.</text>
</comment>
<feature type="chain" id="PRO_5019091120" description="Zn(2)-C6 fungal-type domain-containing protein" evidence="10">
    <location>
        <begin position="20"/>
        <end position="930"/>
    </location>
</feature>
<evidence type="ECO:0000256" key="8">
    <source>
        <dbReference type="PIRSR" id="PIRSR600246-3"/>
    </source>
</evidence>
<dbReference type="GO" id="GO:0000981">
    <property type="term" value="F:DNA-binding transcription factor activity, RNA polymerase II-specific"/>
    <property type="evidence" value="ECO:0007669"/>
    <property type="project" value="InterPro"/>
</dbReference>
<keyword evidence="5" id="KW-0539">Nucleus</keyword>
<dbReference type="InterPro" id="IPR001138">
    <property type="entry name" value="Zn2Cys6_DnaBD"/>
</dbReference>
<dbReference type="SUPFAM" id="SSF57701">
    <property type="entry name" value="Zn2/Cys6 DNA-binding domain"/>
    <property type="match status" value="1"/>
</dbReference>
<dbReference type="InterPro" id="IPR000246">
    <property type="entry name" value="Peptidase_T2"/>
</dbReference>
<evidence type="ECO:0000256" key="9">
    <source>
        <dbReference type="SAM" id="MobiDB-lite"/>
    </source>
</evidence>
<accession>A0A428U1L2</accession>
<keyword evidence="3" id="KW-0378">Hydrolase</keyword>